<evidence type="ECO:0000313" key="4">
    <source>
        <dbReference type="Proteomes" id="UP000313390"/>
    </source>
</evidence>
<dbReference type="PANTHER" id="PTHR34219">
    <property type="entry name" value="IRON-REGULATED INNER MEMBRANE PROTEIN-RELATED"/>
    <property type="match status" value="1"/>
</dbReference>
<dbReference type="RefSeq" id="WP_140019169.1">
    <property type="nucleotide sequence ID" value="NZ_JACIEX010000001.1"/>
</dbReference>
<dbReference type="EMBL" id="VEWK01000001">
    <property type="protein sequence ID" value="TNV15549.1"/>
    <property type="molecule type" value="Genomic_DNA"/>
</dbReference>
<dbReference type="InterPro" id="IPR005625">
    <property type="entry name" value="PepSY-ass_TM"/>
</dbReference>
<evidence type="ECO:0000313" key="3">
    <source>
        <dbReference type="EMBL" id="TNV15549.1"/>
    </source>
</evidence>
<sequence length="477" mass="52639">MTNTLLEGKAGIQVQKNAASSATSGFHAFITRLHFYVGLFVGPFILIAAVTGTLYVLTPQLENYIYRDQLRTASLGPLQPLAEQVKAAEAFIGDGPKLFAVRPSTGLGWNTRVMFNQPGLGESESRAVFIDPVTLAVKGDLVAYGTSGTLPFRAAIDYLHRNLMLGDFGRYYSELAASWLWIAALGGVLLWWRKRDIRRKQKQTKNIHLNTRRFHGQVGIWSAVGLLFLSATGMTWSQLAGGRIDQFRAAAGWVTPSVSTALNKVTDSEQGHDAHQGHGSMPMPMPMPSGAGDVKDYVRQVDGVYLAARQAGIDSSMVEIRLPRSSDQGWLVREYDRSWPTQVDTIALDPRDMRVISRADFETFPIIAKLIRWGIDLHMGVLFGVANQIVMGALGLSLIVMIIYGYRIWWQRRPPAGSMPRTLIASWKRLSVSQKIGIAIASVTIGWTLPLVGISLIAFLVIDFVRWQFAGQRPAVG</sequence>
<dbReference type="Pfam" id="PF03929">
    <property type="entry name" value="PepSY_TM"/>
    <property type="match status" value="1"/>
</dbReference>
<feature type="transmembrane region" description="Helical" evidence="1">
    <location>
        <begin position="33"/>
        <end position="57"/>
    </location>
</feature>
<keyword evidence="1" id="KW-1133">Transmembrane helix</keyword>
<dbReference type="AlphaFoldDB" id="A0A5C5CVT2"/>
<feature type="transmembrane region" description="Helical" evidence="1">
    <location>
        <begin position="214"/>
        <end position="236"/>
    </location>
</feature>
<comment type="caution">
    <text evidence="3">The sequence shown here is derived from an EMBL/GenBank/DDBJ whole genome shotgun (WGS) entry which is preliminary data.</text>
</comment>
<proteinExistence type="predicted"/>
<feature type="transmembrane region" description="Helical" evidence="1">
    <location>
        <begin position="389"/>
        <end position="409"/>
    </location>
</feature>
<evidence type="ECO:0000256" key="1">
    <source>
        <dbReference type="SAM" id="Phobius"/>
    </source>
</evidence>
<evidence type="ECO:0000313" key="2">
    <source>
        <dbReference type="EMBL" id="MBB4092002.1"/>
    </source>
</evidence>
<keyword evidence="5" id="KW-1185">Reference proteome</keyword>
<feature type="transmembrane region" description="Helical" evidence="1">
    <location>
        <begin position="436"/>
        <end position="462"/>
    </location>
</feature>
<dbReference type="PANTHER" id="PTHR34219:SF1">
    <property type="entry name" value="PEPSY DOMAIN-CONTAINING PROTEIN"/>
    <property type="match status" value="1"/>
</dbReference>
<keyword evidence="1" id="KW-0812">Transmembrane</keyword>
<keyword evidence="1" id="KW-0472">Membrane</keyword>
<reference evidence="3" key="2">
    <citation type="submission" date="2019-06" db="EMBL/GenBank/DDBJ databases">
        <authorList>
            <person name="Hu M."/>
        </authorList>
    </citation>
    <scope>NUCLEOTIDE SEQUENCE</scope>
    <source>
        <strain evidence="3">08RB2639</strain>
    </source>
</reference>
<dbReference type="Proteomes" id="UP000553980">
    <property type="component" value="Unassembled WGS sequence"/>
</dbReference>
<name>A0A5C5CVT2_9HYPH</name>
<gene>
    <name evidence="3" type="ORF">FIB18_01990</name>
    <name evidence="2" type="ORF">GGQ79_000475</name>
</gene>
<dbReference type="EMBL" id="JACIEX010000001">
    <property type="protein sequence ID" value="MBB4092002.1"/>
    <property type="molecule type" value="Genomic_DNA"/>
</dbReference>
<evidence type="ECO:0000313" key="5">
    <source>
        <dbReference type="Proteomes" id="UP000553980"/>
    </source>
</evidence>
<protein>
    <submittedName>
        <fullName evidence="2">Iron-regulated membrane protein</fullName>
    </submittedName>
    <submittedName>
        <fullName evidence="3">PepSY domain-containing protein</fullName>
    </submittedName>
</protein>
<dbReference type="Proteomes" id="UP000313390">
    <property type="component" value="Unassembled WGS sequence"/>
</dbReference>
<accession>A0A5C5CVT2</accession>
<feature type="transmembrane region" description="Helical" evidence="1">
    <location>
        <begin position="171"/>
        <end position="193"/>
    </location>
</feature>
<organism evidence="3 4">
    <name type="scientific">Brucella pecoris</name>
    <dbReference type="NCBI Taxonomy" id="867683"/>
    <lineage>
        <taxon>Bacteria</taxon>
        <taxon>Pseudomonadati</taxon>
        <taxon>Pseudomonadota</taxon>
        <taxon>Alphaproteobacteria</taxon>
        <taxon>Hyphomicrobiales</taxon>
        <taxon>Brucellaceae</taxon>
        <taxon>Brucella/Ochrobactrum group</taxon>
        <taxon>Brucella</taxon>
    </lineage>
</organism>
<reference evidence="2 5" key="3">
    <citation type="submission" date="2020-08" db="EMBL/GenBank/DDBJ databases">
        <title>Genomic Encyclopedia of Type Strains, Phase IV (KMG-IV): sequencing the most valuable type-strain genomes for metagenomic binning, comparative biology and taxonomic classification.</title>
        <authorList>
            <person name="Goeker M."/>
        </authorList>
    </citation>
    <scope>NUCLEOTIDE SEQUENCE [LARGE SCALE GENOMIC DNA]</scope>
    <source>
        <strain evidence="2 5">DSM 23868</strain>
    </source>
</reference>
<dbReference type="OrthoDB" id="9791166at2"/>
<reference evidence="3 4" key="1">
    <citation type="journal article" date="2011" name="Int. J. Syst. Evol. Microbiol.">
        <title>Ochrobactrum pecoris sp. nov., isolated from farm animals.</title>
        <authorList>
            <person name="Kampfer P."/>
            <person name="Huber B."/>
            <person name="Busse H.J."/>
            <person name="Scholz H.C."/>
            <person name="Tomaso H."/>
            <person name="Hotzel H."/>
            <person name="Melzer F."/>
        </authorList>
    </citation>
    <scope>NUCLEOTIDE SEQUENCE [LARGE SCALE GENOMIC DNA]</scope>
    <source>
        <strain evidence="3 4">08RB2639</strain>
    </source>
</reference>